<keyword evidence="8" id="KW-1185">Reference proteome</keyword>
<dbReference type="FunCoup" id="A0A6P7L3Z3">
    <property type="interactions" value="581"/>
</dbReference>
<evidence type="ECO:0000256" key="4">
    <source>
        <dbReference type="ARBA" id="ARBA00022989"/>
    </source>
</evidence>
<proteinExistence type="inferred from homology"/>
<dbReference type="GO" id="GO:0061617">
    <property type="term" value="C:MICOS complex"/>
    <property type="evidence" value="ECO:0007669"/>
    <property type="project" value="UniProtKB-UniRule"/>
</dbReference>
<dbReference type="AlphaFoldDB" id="A0A6P7L3Z3"/>
<dbReference type="InterPro" id="IPR019166">
    <property type="entry name" value="MIC26/MIC27"/>
</dbReference>
<comment type="similarity">
    <text evidence="2">Belongs to the apolipoprotein O/MICOS complex subunit Mic27 family.</text>
</comment>
<gene>
    <name evidence="9" type="primary">LOC114844548</name>
</gene>
<dbReference type="GO" id="GO:0042407">
    <property type="term" value="P:cristae formation"/>
    <property type="evidence" value="ECO:0007669"/>
    <property type="project" value="InterPro"/>
</dbReference>
<comment type="subunit">
    <text evidence="7">Component of the mitochondrial contact site and cristae organizing system (MICOS) complex.</text>
</comment>
<evidence type="ECO:0000256" key="7">
    <source>
        <dbReference type="RuleBase" id="RU363021"/>
    </source>
</evidence>
<evidence type="ECO:0000256" key="5">
    <source>
        <dbReference type="ARBA" id="ARBA00023128"/>
    </source>
</evidence>
<dbReference type="KEGG" id="bspl:114844548"/>
<dbReference type="GeneID" id="114844548"/>
<dbReference type="RefSeq" id="XP_028987854.1">
    <property type="nucleotide sequence ID" value="XM_029132021.3"/>
</dbReference>
<sequence>MPGIFSMLQTTVLAATDGDQEPTPLINRDELSLYTVPRQAAQYTEPEAGELEQSVANLRKLVEPYTAWCQVTYDKVKPALQTVVDLGHDTYAYSKGHPKDFYPRAVVVGLAGVLGLYHARGSTIKKLIYPTGLMALCASLYYPKEAAAVAKSTGECAYDCAVQSYVAVEKILKP</sequence>
<dbReference type="Pfam" id="PF09769">
    <property type="entry name" value="ApoO"/>
    <property type="match status" value="1"/>
</dbReference>
<dbReference type="OrthoDB" id="9421762at2759"/>
<evidence type="ECO:0000313" key="8">
    <source>
        <dbReference type="Proteomes" id="UP000515150"/>
    </source>
</evidence>
<keyword evidence="3" id="KW-0812">Transmembrane</keyword>
<evidence type="ECO:0000256" key="6">
    <source>
        <dbReference type="ARBA" id="ARBA00023136"/>
    </source>
</evidence>
<reference evidence="9" key="1">
    <citation type="submission" date="2025-08" db="UniProtKB">
        <authorList>
            <consortium name="RefSeq"/>
        </authorList>
    </citation>
    <scope>IDENTIFICATION</scope>
</reference>
<dbReference type="Proteomes" id="UP000515150">
    <property type="component" value="Chromosome 17"/>
</dbReference>
<comment type="subcellular location">
    <subcellularLocation>
        <location evidence="7">Mitochondrion inner membrane</location>
    </subcellularLocation>
    <subcellularLocation>
        <location evidence="1">Mitochondrion membrane</location>
    </subcellularLocation>
</comment>
<accession>A0A6P7L3Z3</accession>
<evidence type="ECO:0000256" key="1">
    <source>
        <dbReference type="ARBA" id="ARBA00004325"/>
    </source>
</evidence>
<keyword evidence="6" id="KW-0472">Membrane</keyword>
<evidence type="ECO:0000256" key="2">
    <source>
        <dbReference type="ARBA" id="ARBA00010904"/>
    </source>
</evidence>
<keyword evidence="7" id="KW-0999">Mitochondrion inner membrane</keyword>
<evidence type="ECO:0000313" key="9">
    <source>
        <dbReference type="RefSeq" id="XP_028987854.1"/>
    </source>
</evidence>
<protein>
    <recommendedName>
        <fullName evidence="7">MICOS complex subunit</fullName>
    </recommendedName>
</protein>
<evidence type="ECO:0000256" key="3">
    <source>
        <dbReference type="ARBA" id="ARBA00022692"/>
    </source>
</evidence>
<dbReference type="InterPro" id="IPR033182">
    <property type="entry name" value="MIC26/MIC27_animal"/>
</dbReference>
<dbReference type="InParanoid" id="A0A6P7L3Z3"/>
<keyword evidence="5 7" id="KW-0496">Mitochondrion</keyword>
<comment type="function">
    <text evidence="7">Component of the MICOS complex, a large protein complex of the mitochondrial inner membrane that plays crucial roles in the maintenance of crista junctions, inner membrane architecture, and formation of contact sites to the outer membrane.</text>
</comment>
<dbReference type="PANTHER" id="PTHR14564">
    <property type="entry name" value="MICOS COMPLEX SUBUNIT MIC26 / MIC27 FAMILY MEMBER"/>
    <property type="match status" value="1"/>
</dbReference>
<name>A0A6P7L3Z3_BETSP</name>
<organism evidence="8 9">
    <name type="scientific">Betta splendens</name>
    <name type="common">Siamese fighting fish</name>
    <dbReference type="NCBI Taxonomy" id="158456"/>
    <lineage>
        <taxon>Eukaryota</taxon>
        <taxon>Metazoa</taxon>
        <taxon>Chordata</taxon>
        <taxon>Craniata</taxon>
        <taxon>Vertebrata</taxon>
        <taxon>Euteleostomi</taxon>
        <taxon>Actinopterygii</taxon>
        <taxon>Neopterygii</taxon>
        <taxon>Teleostei</taxon>
        <taxon>Neoteleostei</taxon>
        <taxon>Acanthomorphata</taxon>
        <taxon>Anabantaria</taxon>
        <taxon>Anabantiformes</taxon>
        <taxon>Anabantoidei</taxon>
        <taxon>Osphronemidae</taxon>
        <taxon>Betta</taxon>
    </lineage>
</organism>
<keyword evidence="4" id="KW-1133">Transmembrane helix</keyword>